<evidence type="ECO:0000256" key="1">
    <source>
        <dbReference type="HAMAP-Rule" id="MF_01584"/>
    </source>
</evidence>
<dbReference type="OrthoDB" id="9784785at2"/>
<accession>A0A1Y0IFT3</accession>
<keyword evidence="2" id="KW-0175">Coiled coil</keyword>
<dbReference type="InterPro" id="IPR007432">
    <property type="entry name" value="DUF480"/>
</dbReference>
<comment type="similarity">
    <text evidence="1">Belongs to the UPF0502 family.</text>
</comment>
<evidence type="ECO:0000256" key="2">
    <source>
        <dbReference type="SAM" id="Coils"/>
    </source>
</evidence>
<dbReference type="EMBL" id="CP021425">
    <property type="protein sequence ID" value="ARU59382.1"/>
    <property type="molecule type" value="Genomic_DNA"/>
</dbReference>
<protein>
    <submittedName>
        <fullName evidence="3">Uncharacterized protein</fullName>
    </submittedName>
</protein>
<keyword evidence="4" id="KW-1185">Reference proteome</keyword>
<dbReference type="InterPro" id="IPR036390">
    <property type="entry name" value="WH_DNA-bd_sf"/>
</dbReference>
<evidence type="ECO:0000313" key="3">
    <source>
        <dbReference type="EMBL" id="ARU59382.1"/>
    </source>
</evidence>
<dbReference type="Proteomes" id="UP000196027">
    <property type="component" value="Chromosome"/>
</dbReference>
<dbReference type="AlphaFoldDB" id="A0A1Y0IFT3"/>
<evidence type="ECO:0000313" key="4">
    <source>
        <dbReference type="Proteomes" id="UP000196027"/>
    </source>
</evidence>
<reference evidence="3 4" key="1">
    <citation type="submission" date="2017-05" db="EMBL/GenBank/DDBJ databases">
        <title>Genomic insights into alkan degradation activity of Oleiphilus messinensis.</title>
        <authorList>
            <person name="Kozyavkin S.A."/>
            <person name="Slesarev A.I."/>
            <person name="Golyshin P.N."/>
            <person name="Korzhenkov A."/>
            <person name="Golyshina O.N."/>
            <person name="Toshchakov S.V."/>
        </authorList>
    </citation>
    <scope>NUCLEOTIDE SEQUENCE [LARGE SCALE GENOMIC DNA]</scope>
    <source>
        <strain evidence="3 4">ME102</strain>
    </source>
</reference>
<dbReference type="Gene3D" id="1.20.5.170">
    <property type="match status" value="1"/>
</dbReference>
<gene>
    <name evidence="3" type="ORF">OLMES_5402</name>
</gene>
<dbReference type="PANTHER" id="PTHR38768:SF1">
    <property type="entry name" value="UPF0502 PROTEIN YCEH"/>
    <property type="match status" value="1"/>
</dbReference>
<dbReference type="RefSeq" id="WP_087464062.1">
    <property type="nucleotide sequence ID" value="NZ_CP021425.1"/>
</dbReference>
<dbReference type="Pfam" id="PF04337">
    <property type="entry name" value="DUF480"/>
    <property type="match status" value="1"/>
</dbReference>
<sequence length="217" mass="24605">MKFDLNLYETRVISVLLEKEVTTPDQYPLSLNALKNACNQKSNRHPVLELDETTVSNTLDALEDKNLIRRTQQGSRVEKFKHRFCNTEFGELKLTPAQLAILCELMLRGAQTPGELRSRASRMAALKEVREVDDALQELIQMTLVKALPREPGKRECRYQHLLGKSTEQPVAAKATEAQGNLAAKDAKIKQLEQQVSDLQSENERLIQKLRQLGEVV</sequence>
<dbReference type="PANTHER" id="PTHR38768">
    <property type="entry name" value="UPF0502 PROTEIN YCEH"/>
    <property type="match status" value="1"/>
</dbReference>
<dbReference type="InterPro" id="IPR036388">
    <property type="entry name" value="WH-like_DNA-bd_sf"/>
</dbReference>
<dbReference type="Gene3D" id="1.10.10.10">
    <property type="entry name" value="Winged helix-like DNA-binding domain superfamily/Winged helix DNA-binding domain"/>
    <property type="match status" value="2"/>
</dbReference>
<organism evidence="3 4">
    <name type="scientific">Oleiphilus messinensis</name>
    <dbReference type="NCBI Taxonomy" id="141451"/>
    <lineage>
        <taxon>Bacteria</taxon>
        <taxon>Pseudomonadati</taxon>
        <taxon>Pseudomonadota</taxon>
        <taxon>Gammaproteobacteria</taxon>
        <taxon>Oceanospirillales</taxon>
        <taxon>Oleiphilaceae</taxon>
        <taxon>Oleiphilus</taxon>
    </lineage>
</organism>
<dbReference type="KEGG" id="ome:OLMES_5402"/>
<feature type="coiled-coil region" evidence="2">
    <location>
        <begin position="175"/>
        <end position="216"/>
    </location>
</feature>
<dbReference type="HAMAP" id="MF_01584">
    <property type="entry name" value="UPF0502"/>
    <property type="match status" value="1"/>
</dbReference>
<dbReference type="SUPFAM" id="SSF46785">
    <property type="entry name" value="Winged helix' DNA-binding domain"/>
    <property type="match status" value="2"/>
</dbReference>
<name>A0A1Y0IFT3_9GAMM</name>
<proteinExistence type="inferred from homology"/>